<dbReference type="EMBL" id="NIZV01000187">
    <property type="protein sequence ID" value="RSM01637.1"/>
    <property type="molecule type" value="Genomic_DNA"/>
</dbReference>
<accession>A0A428THY8</accession>
<name>A0A428THY8_9HYPO</name>
<keyword evidence="2" id="KW-1185">Reference proteome</keyword>
<proteinExistence type="predicted"/>
<evidence type="ECO:0000313" key="2">
    <source>
        <dbReference type="Proteomes" id="UP000288429"/>
    </source>
</evidence>
<evidence type="ECO:0000313" key="1">
    <source>
        <dbReference type="EMBL" id="RSM01637.1"/>
    </source>
</evidence>
<comment type="caution">
    <text evidence="1">The sequence shown here is derived from an EMBL/GenBank/DDBJ whole genome shotgun (WGS) entry which is preliminary data.</text>
</comment>
<dbReference type="Proteomes" id="UP000288429">
    <property type="component" value="Unassembled WGS sequence"/>
</dbReference>
<dbReference type="AlphaFoldDB" id="A0A428THY8"/>
<sequence length="82" mass="9520">MKRQSGSDCTTPPIICHWRGAFDKDGLLWLWLWLQGTYGWQGEWKEKDEDAKERTRPAGVDILDHALFCKSWCCAHVVIVTK</sequence>
<protein>
    <submittedName>
        <fullName evidence="1">Uncharacterized protein</fullName>
    </submittedName>
</protein>
<organism evidence="1 2">
    <name type="scientific">Fusarium ambrosium</name>
    <dbReference type="NCBI Taxonomy" id="131363"/>
    <lineage>
        <taxon>Eukaryota</taxon>
        <taxon>Fungi</taxon>
        <taxon>Dikarya</taxon>
        <taxon>Ascomycota</taxon>
        <taxon>Pezizomycotina</taxon>
        <taxon>Sordariomycetes</taxon>
        <taxon>Hypocreomycetidae</taxon>
        <taxon>Hypocreales</taxon>
        <taxon>Nectriaceae</taxon>
        <taxon>Fusarium</taxon>
        <taxon>Fusarium solani species complex</taxon>
    </lineage>
</organism>
<reference evidence="1 2" key="1">
    <citation type="submission" date="2017-06" db="EMBL/GenBank/DDBJ databases">
        <title>Cmopartive genomic analysis of Ambrosia Fusariam Clade fungi.</title>
        <authorList>
            <person name="Stajich J.E."/>
            <person name="Carrillo J."/>
            <person name="Kijimoto T."/>
            <person name="Eskalen A."/>
            <person name="O'Donnell K."/>
            <person name="Kasson M."/>
        </authorList>
    </citation>
    <scope>NUCLEOTIDE SEQUENCE [LARGE SCALE GENOMIC DNA]</scope>
    <source>
        <strain evidence="1 2">NRRL 20438</strain>
    </source>
</reference>
<gene>
    <name evidence="1" type="ORF">CDV31_011253</name>
</gene>